<proteinExistence type="inferred from homology"/>
<dbReference type="EMBL" id="ML735232">
    <property type="protein sequence ID" value="KAE8393056.1"/>
    <property type="molecule type" value="Genomic_DNA"/>
</dbReference>
<dbReference type="PANTHER" id="PTHR24305:SF172">
    <property type="entry name" value="P450, PUTATIVE (EUROFUNG)-RELATED"/>
    <property type="match status" value="1"/>
</dbReference>
<dbReference type="PRINTS" id="PR00463">
    <property type="entry name" value="EP450I"/>
</dbReference>
<comment type="similarity">
    <text evidence="1">Belongs to the cytochrome P450 family.</text>
</comment>
<evidence type="ECO:0000256" key="4">
    <source>
        <dbReference type="SAM" id="MobiDB-lite"/>
    </source>
</evidence>
<dbReference type="InterPro" id="IPR001128">
    <property type="entry name" value="Cyt_P450"/>
</dbReference>
<reference evidence="5" key="1">
    <citation type="submission" date="2019-04" db="EMBL/GenBank/DDBJ databases">
        <title>Friends and foes A comparative genomics studyof 23 Aspergillus species from section Flavi.</title>
        <authorList>
            <consortium name="DOE Joint Genome Institute"/>
            <person name="Kjaerbolling I."/>
            <person name="Vesth T."/>
            <person name="Frisvad J.C."/>
            <person name="Nybo J.L."/>
            <person name="Theobald S."/>
            <person name="Kildgaard S."/>
            <person name="Isbrandt T."/>
            <person name="Kuo A."/>
            <person name="Sato A."/>
            <person name="Lyhne E.K."/>
            <person name="Kogle M.E."/>
            <person name="Wiebenga A."/>
            <person name="Kun R.S."/>
            <person name="Lubbers R.J."/>
            <person name="Makela M.R."/>
            <person name="Barry K."/>
            <person name="Chovatia M."/>
            <person name="Clum A."/>
            <person name="Daum C."/>
            <person name="Haridas S."/>
            <person name="He G."/>
            <person name="LaButti K."/>
            <person name="Lipzen A."/>
            <person name="Mondo S."/>
            <person name="Riley R."/>
            <person name="Salamov A."/>
            <person name="Simmons B.A."/>
            <person name="Magnuson J.K."/>
            <person name="Henrissat B."/>
            <person name="Mortensen U.H."/>
            <person name="Larsen T.O."/>
            <person name="Devries R.P."/>
            <person name="Grigoriev I.V."/>
            <person name="Machida M."/>
            <person name="Baker S.E."/>
            <person name="Andersen M.R."/>
        </authorList>
    </citation>
    <scope>NUCLEOTIDE SEQUENCE [LARGE SCALE GENOMIC DNA]</scope>
    <source>
        <strain evidence="5">IBT 14317</strain>
    </source>
</reference>
<dbReference type="PANTHER" id="PTHR24305">
    <property type="entry name" value="CYTOCHROME P450"/>
    <property type="match status" value="1"/>
</dbReference>
<dbReference type="InterPro" id="IPR050121">
    <property type="entry name" value="Cytochrome_P450_monoxygenase"/>
</dbReference>
<evidence type="ECO:0000256" key="2">
    <source>
        <dbReference type="ARBA" id="ARBA00023002"/>
    </source>
</evidence>
<evidence type="ECO:0000313" key="5">
    <source>
        <dbReference type="EMBL" id="KAE8393056.1"/>
    </source>
</evidence>
<gene>
    <name evidence="5" type="ORF">BDV23DRAFT_180934</name>
</gene>
<dbReference type="AlphaFoldDB" id="A0A5N7CFU8"/>
<sequence length="288" mass="32033">MAPAFATKNFERWEHKVANSTRRLIDALDARCTAPLSPGETEPRPEDPTRKDGTTCRAGYHKSQDNTAYAQSSLSSSGITGIITGFLDCRSWFPSGGASGKKNGEKLNVFFSSLMEDKAGCSNNLEWGEIVAEVGAINASADTTAIALTQDLDMLIRHPKYLQRLRTQVDRALDEDEVIVPYDQVKNLLFLCACLDEALRLKLPTSAGLPRRISTEGAQIQWTTGDTSVSMTIYSAHRDPDIFPHPEEYNPDRWMDLDDRKRMDEMPTNIWRATGGGVRIGAFDRQCQ</sequence>
<dbReference type="Pfam" id="PF00067">
    <property type="entry name" value="p450"/>
    <property type="match status" value="1"/>
</dbReference>
<evidence type="ECO:0000256" key="1">
    <source>
        <dbReference type="ARBA" id="ARBA00010617"/>
    </source>
</evidence>
<dbReference type="Proteomes" id="UP000326877">
    <property type="component" value="Unassembled WGS sequence"/>
</dbReference>
<organism evidence="5">
    <name type="scientific">Petromyces alliaceus</name>
    <name type="common">Aspergillus alliaceus</name>
    <dbReference type="NCBI Taxonomy" id="209559"/>
    <lineage>
        <taxon>Eukaryota</taxon>
        <taxon>Fungi</taxon>
        <taxon>Dikarya</taxon>
        <taxon>Ascomycota</taxon>
        <taxon>Pezizomycotina</taxon>
        <taxon>Eurotiomycetes</taxon>
        <taxon>Eurotiomycetidae</taxon>
        <taxon>Eurotiales</taxon>
        <taxon>Aspergillaceae</taxon>
        <taxon>Aspergillus</taxon>
        <taxon>Aspergillus subgen. Circumdati</taxon>
    </lineage>
</organism>
<dbReference type="GO" id="GO:0020037">
    <property type="term" value="F:heme binding"/>
    <property type="evidence" value="ECO:0007669"/>
    <property type="project" value="InterPro"/>
</dbReference>
<dbReference type="GO" id="GO:0005506">
    <property type="term" value="F:iron ion binding"/>
    <property type="evidence" value="ECO:0007669"/>
    <property type="project" value="InterPro"/>
</dbReference>
<dbReference type="OrthoDB" id="2789670at2759"/>
<dbReference type="SUPFAM" id="SSF48264">
    <property type="entry name" value="Cytochrome P450"/>
    <property type="match status" value="1"/>
</dbReference>
<dbReference type="InterPro" id="IPR036396">
    <property type="entry name" value="Cyt_P450_sf"/>
</dbReference>
<keyword evidence="2" id="KW-0560">Oxidoreductase</keyword>
<name>A0A5N7CFU8_PETAA</name>
<dbReference type="InterPro" id="IPR002401">
    <property type="entry name" value="Cyt_P450_E_grp-I"/>
</dbReference>
<accession>A0A5N7CFU8</accession>
<dbReference type="GO" id="GO:0004497">
    <property type="term" value="F:monooxygenase activity"/>
    <property type="evidence" value="ECO:0007669"/>
    <property type="project" value="UniProtKB-KW"/>
</dbReference>
<evidence type="ECO:0000256" key="3">
    <source>
        <dbReference type="ARBA" id="ARBA00023033"/>
    </source>
</evidence>
<dbReference type="GO" id="GO:0016705">
    <property type="term" value="F:oxidoreductase activity, acting on paired donors, with incorporation or reduction of molecular oxygen"/>
    <property type="evidence" value="ECO:0007669"/>
    <property type="project" value="InterPro"/>
</dbReference>
<keyword evidence="3" id="KW-0503">Monooxygenase</keyword>
<protein>
    <submittedName>
        <fullName evidence="5">Cytochrome P450</fullName>
    </submittedName>
</protein>
<feature type="region of interest" description="Disordered" evidence="4">
    <location>
        <begin position="33"/>
        <end position="58"/>
    </location>
</feature>
<dbReference type="Gene3D" id="1.10.630.10">
    <property type="entry name" value="Cytochrome P450"/>
    <property type="match status" value="1"/>
</dbReference>
<feature type="compositionally biased region" description="Basic and acidic residues" evidence="4">
    <location>
        <begin position="41"/>
        <end position="54"/>
    </location>
</feature>